<dbReference type="Pfam" id="PF14380">
    <property type="entry name" value="WAK_assoc"/>
    <property type="match status" value="1"/>
</dbReference>
<comment type="catalytic activity">
    <reaction evidence="6">
        <text>L-seryl-[protein] + ATP = O-phospho-L-seryl-[protein] + ADP + H(+)</text>
        <dbReference type="Rhea" id="RHEA:17989"/>
        <dbReference type="Rhea" id="RHEA-COMP:9863"/>
        <dbReference type="Rhea" id="RHEA-COMP:11604"/>
        <dbReference type="ChEBI" id="CHEBI:15378"/>
        <dbReference type="ChEBI" id="CHEBI:29999"/>
        <dbReference type="ChEBI" id="CHEBI:30616"/>
        <dbReference type="ChEBI" id="CHEBI:83421"/>
        <dbReference type="ChEBI" id="CHEBI:456216"/>
        <dbReference type="EC" id="2.7.11.1"/>
    </reaction>
</comment>
<sequence>MLITIQYTSFFFYLLFIISTFFPQVSYSQPQSVYDYSICKEHSYNCDNLSSISYPFWGHDRPFQCGAGAPFYLDCYENSVTTILISSQNFTVLDINPTTYTMKLKRTDLSLNICSPQFDDTFLSLPLFQIQHLPQFKNINIYYNCTSPPIPSEKSLCGSQNLAFAQLADDDSNAFEESMNCTRRVQVPLGAGFHIDDSYGYNYFFKRDVLENGLDEGFEVSYSVSGECLECLGNQEGDCKWKNNTEIQKHVISSCYYGICPDGSMNYSSQCSSIHKSMFPYLFIS</sequence>
<dbReference type="PANTHER" id="PTHR33138">
    <property type="entry name" value="OS01G0690200 PROTEIN"/>
    <property type="match status" value="1"/>
</dbReference>
<dbReference type="PANTHER" id="PTHR33138:SF74">
    <property type="entry name" value="WALL-ASSOCIATED RECEPTOR KINASE, GALACTURONAN-BINDING DOMAIN-CONTAINING PROTEIN-RELATED"/>
    <property type="match status" value="1"/>
</dbReference>
<dbReference type="GO" id="GO:0004674">
    <property type="term" value="F:protein serine/threonine kinase activity"/>
    <property type="evidence" value="ECO:0007669"/>
    <property type="project" value="UniProtKB-EC"/>
</dbReference>
<organism evidence="10 11">
    <name type="scientific">Vicia faba</name>
    <name type="common">Broad bean</name>
    <name type="synonym">Faba vulgaris</name>
    <dbReference type="NCBI Taxonomy" id="3906"/>
    <lineage>
        <taxon>Eukaryota</taxon>
        <taxon>Viridiplantae</taxon>
        <taxon>Streptophyta</taxon>
        <taxon>Embryophyta</taxon>
        <taxon>Tracheophyta</taxon>
        <taxon>Spermatophyta</taxon>
        <taxon>Magnoliopsida</taxon>
        <taxon>eudicotyledons</taxon>
        <taxon>Gunneridae</taxon>
        <taxon>Pentapetalae</taxon>
        <taxon>rosids</taxon>
        <taxon>fabids</taxon>
        <taxon>Fabales</taxon>
        <taxon>Fabaceae</taxon>
        <taxon>Papilionoideae</taxon>
        <taxon>50 kb inversion clade</taxon>
        <taxon>NPAAA clade</taxon>
        <taxon>Hologalegina</taxon>
        <taxon>IRL clade</taxon>
        <taxon>Fabeae</taxon>
        <taxon>Vicia</taxon>
    </lineage>
</organism>
<gene>
    <name evidence="10" type="ORF">VFH_I164600</name>
</gene>
<feature type="chain" id="PRO_5043762841" description="non-specific serine/threonine protein kinase" evidence="7">
    <location>
        <begin position="28"/>
        <end position="285"/>
    </location>
</feature>
<feature type="domain" description="Wall-associated receptor kinase galacturonan-binding" evidence="8">
    <location>
        <begin position="39"/>
        <end position="105"/>
    </location>
</feature>
<evidence type="ECO:0000256" key="2">
    <source>
        <dbReference type="ARBA" id="ARBA00012513"/>
    </source>
</evidence>
<dbReference type="GO" id="GO:0016020">
    <property type="term" value="C:membrane"/>
    <property type="evidence" value="ECO:0007669"/>
    <property type="project" value="UniProtKB-SubCell"/>
</dbReference>
<evidence type="ECO:0000256" key="7">
    <source>
        <dbReference type="SAM" id="SignalP"/>
    </source>
</evidence>
<feature type="signal peptide" evidence="7">
    <location>
        <begin position="1"/>
        <end position="27"/>
    </location>
</feature>
<keyword evidence="3 7" id="KW-0732">Signal</keyword>
<evidence type="ECO:0000259" key="8">
    <source>
        <dbReference type="Pfam" id="PF13947"/>
    </source>
</evidence>
<dbReference type="InterPro" id="IPR032872">
    <property type="entry name" value="WAK_assoc_C"/>
</dbReference>
<keyword evidence="4" id="KW-0325">Glycoprotein</keyword>
<comment type="catalytic activity">
    <reaction evidence="5">
        <text>L-threonyl-[protein] + ATP = O-phospho-L-threonyl-[protein] + ADP + H(+)</text>
        <dbReference type="Rhea" id="RHEA:46608"/>
        <dbReference type="Rhea" id="RHEA-COMP:11060"/>
        <dbReference type="Rhea" id="RHEA-COMP:11605"/>
        <dbReference type="ChEBI" id="CHEBI:15378"/>
        <dbReference type="ChEBI" id="CHEBI:30013"/>
        <dbReference type="ChEBI" id="CHEBI:30616"/>
        <dbReference type="ChEBI" id="CHEBI:61977"/>
        <dbReference type="ChEBI" id="CHEBI:456216"/>
        <dbReference type="EC" id="2.7.11.1"/>
    </reaction>
</comment>
<evidence type="ECO:0000256" key="5">
    <source>
        <dbReference type="ARBA" id="ARBA00047899"/>
    </source>
</evidence>
<evidence type="ECO:0000256" key="4">
    <source>
        <dbReference type="ARBA" id="ARBA00023180"/>
    </source>
</evidence>
<evidence type="ECO:0000256" key="1">
    <source>
        <dbReference type="ARBA" id="ARBA00004167"/>
    </source>
</evidence>
<reference evidence="10 11" key="1">
    <citation type="submission" date="2023-01" db="EMBL/GenBank/DDBJ databases">
        <authorList>
            <person name="Kreplak J."/>
        </authorList>
    </citation>
    <scope>NUCLEOTIDE SEQUENCE [LARGE SCALE GENOMIC DNA]</scope>
</reference>
<evidence type="ECO:0000256" key="3">
    <source>
        <dbReference type="ARBA" id="ARBA00022729"/>
    </source>
</evidence>
<dbReference type="AlphaFoldDB" id="A0AAV0ZES0"/>
<keyword evidence="11" id="KW-1185">Reference proteome</keyword>
<feature type="domain" description="Wall-associated receptor kinase C-terminal" evidence="9">
    <location>
        <begin position="161"/>
        <end position="246"/>
    </location>
</feature>
<dbReference type="EMBL" id="OX451735">
    <property type="protein sequence ID" value="CAI8594900.1"/>
    <property type="molecule type" value="Genomic_DNA"/>
</dbReference>
<protein>
    <recommendedName>
        <fullName evidence="2">non-specific serine/threonine protein kinase</fullName>
        <ecNumber evidence="2">2.7.11.1</ecNumber>
    </recommendedName>
</protein>
<dbReference type="GO" id="GO:0030247">
    <property type="term" value="F:polysaccharide binding"/>
    <property type="evidence" value="ECO:0007669"/>
    <property type="project" value="InterPro"/>
</dbReference>
<evidence type="ECO:0000256" key="6">
    <source>
        <dbReference type="ARBA" id="ARBA00048679"/>
    </source>
</evidence>
<dbReference type="InterPro" id="IPR025287">
    <property type="entry name" value="WAK_GUB"/>
</dbReference>
<name>A0AAV0ZES0_VICFA</name>
<evidence type="ECO:0000313" key="11">
    <source>
        <dbReference type="Proteomes" id="UP001157006"/>
    </source>
</evidence>
<dbReference type="EC" id="2.7.11.1" evidence="2"/>
<proteinExistence type="predicted"/>
<comment type="subcellular location">
    <subcellularLocation>
        <location evidence="1">Membrane</location>
        <topology evidence="1">Single-pass membrane protein</topology>
    </subcellularLocation>
</comment>
<evidence type="ECO:0000313" key="10">
    <source>
        <dbReference type="EMBL" id="CAI8594900.1"/>
    </source>
</evidence>
<accession>A0AAV0ZES0</accession>
<dbReference type="Proteomes" id="UP001157006">
    <property type="component" value="Chromosome 1S"/>
</dbReference>
<evidence type="ECO:0000259" key="9">
    <source>
        <dbReference type="Pfam" id="PF14380"/>
    </source>
</evidence>
<dbReference type="Pfam" id="PF13947">
    <property type="entry name" value="GUB_WAK_bind"/>
    <property type="match status" value="1"/>
</dbReference>